<accession>A0A9P5JW36</accession>
<dbReference type="OrthoDB" id="3243331at2759"/>
<gene>
    <name evidence="1" type="ORF">DFH94DRAFT_698433</name>
</gene>
<sequence length="113" mass="13182">MVYYSDDSEQYTSWQKLQDTRSKNGFTTEALALAAQYEALRVWEEYVKRNGTLKSKQARDVVRTVAEAWIVLQVAYRYQLGVNVDYKEAQREGEWFHFSRQGALDALEDATET</sequence>
<evidence type="ECO:0000313" key="1">
    <source>
        <dbReference type="EMBL" id="KAF8466556.1"/>
    </source>
</evidence>
<dbReference type="AlphaFoldDB" id="A0A9P5JW36"/>
<protein>
    <submittedName>
        <fullName evidence="1">Uncharacterized protein</fullName>
    </submittedName>
</protein>
<evidence type="ECO:0000313" key="2">
    <source>
        <dbReference type="Proteomes" id="UP000759537"/>
    </source>
</evidence>
<name>A0A9P5JW36_9AGAM</name>
<comment type="caution">
    <text evidence="1">The sequence shown here is derived from an EMBL/GenBank/DDBJ whole genome shotgun (WGS) entry which is preliminary data.</text>
</comment>
<reference evidence="1" key="2">
    <citation type="journal article" date="2020" name="Nat. Commun.">
        <title>Large-scale genome sequencing of mycorrhizal fungi provides insights into the early evolution of symbiotic traits.</title>
        <authorList>
            <person name="Miyauchi S."/>
            <person name="Kiss E."/>
            <person name="Kuo A."/>
            <person name="Drula E."/>
            <person name="Kohler A."/>
            <person name="Sanchez-Garcia M."/>
            <person name="Morin E."/>
            <person name="Andreopoulos B."/>
            <person name="Barry K.W."/>
            <person name="Bonito G."/>
            <person name="Buee M."/>
            <person name="Carver A."/>
            <person name="Chen C."/>
            <person name="Cichocki N."/>
            <person name="Clum A."/>
            <person name="Culley D."/>
            <person name="Crous P.W."/>
            <person name="Fauchery L."/>
            <person name="Girlanda M."/>
            <person name="Hayes R.D."/>
            <person name="Keri Z."/>
            <person name="LaButti K."/>
            <person name="Lipzen A."/>
            <person name="Lombard V."/>
            <person name="Magnuson J."/>
            <person name="Maillard F."/>
            <person name="Murat C."/>
            <person name="Nolan M."/>
            <person name="Ohm R.A."/>
            <person name="Pangilinan J."/>
            <person name="Pereira M.F."/>
            <person name="Perotto S."/>
            <person name="Peter M."/>
            <person name="Pfister S."/>
            <person name="Riley R."/>
            <person name="Sitrit Y."/>
            <person name="Stielow J.B."/>
            <person name="Szollosi G."/>
            <person name="Zifcakova L."/>
            <person name="Stursova M."/>
            <person name="Spatafora J.W."/>
            <person name="Tedersoo L."/>
            <person name="Vaario L.M."/>
            <person name="Yamada A."/>
            <person name="Yan M."/>
            <person name="Wang P."/>
            <person name="Xu J."/>
            <person name="Bruns T."/>
            <person name="Baldrian P."/>
            <person name="Vilgalys R."/>
            <person name="Dunand C."/>
            <person name="Henrissat B."/>
            <person name="Grigoriev I.V."/>
            <person name="Hibbett D."/>
            <person name="Nagy L.G."/>
            <person name="Martin F.M."/>
        </authorList>
    </citation>
    <scope>NUCLEOTIDE SEQUENCE</scope>
    <source>
        <strain evidence="1">Prilba</strain>
    </source>
</reference>
<organism evidence="1 2">
    <name type="scientific">Russula ochroleuca</name>
    <dbReference type="NCBI Taxonomy" id="152965"/>
    <lineage>
        <taxon>Eukaryota</taxon>
        <taxon>Fungi</taxon>
        <taxon>Dikarya</taxon>
        <taxon>Basidiomycota</taxon>
        <taxon>Agaricomycotina</taxon>
        <taxon>Agaricomycetes</taxon>
        <taxon>Russulales</taxon>
        <taxon>Russulaceae</taxon>
        <taxon>Russula</taxon>
    </lineage>
</organism>
<dbReference type="EMBL" id="WHVB01000040">
    <property type="protein sequence ID" value="KAF8466556.1"/>
    <property type="molecule type" value="Genomic_DNA"/>
</dbReference>
<reference evidence="1" key="1">
    <citation type="submission" date="2019-10" db="EMBL/GenBank/DDBJ databases">
        <authorList>
            <consortium name="DOE Joint Genome Institute"/>
            <person name="Kuo A."/>
            <person name="Miyauchi S."/>
            <person name="Kiss E."/>
            <person name="Drula E."/>
            <person name="Kohler A."/>
            <person name="Sanchez-Garcia M."/>
            <person name="Andreopoulos B."/>
            <person name="Barry K.W."/>
            <person name="Bonito G."/>
            <person name="Buee M."/>
            <person name="Carver A."/>
            <person name="Chen C."/>
            <person name="Cichocki N."/>
            <person name="Clum A."/>
            <person name="Culley D."/>
            <person name="Crous P.W."/>
            <person name="Fauchery L."/>
            <person name="Girlanda M."/>
            <person name="Hayes R."/>
            <person name="Keri Z."/>
            <person name="LaButti K."/>
            <person name="Lipzen A."/>
            <person name="Lombard V."/>
            <person name="Magnuson J."/>
            <person name="Maillard F."/>
            <person name="Morin E."/>
            <person name="Murat C."/>
            <person name="Nolan M."/>
            <person name="Ohm R."/>
            <person name="Pangilinan J."/>
            <person name="Pereira M."/>
            <person name="Perotto S."/>
            <person name="Peter M."/>
            <person name="Riley R."/>
            <person name="Sitrit Y."/>
            <person name="Stielow B."/>
            <person name="Szollosi G."/>
            <person name="Zifcakova L."/>
            <person name="Stursova M."/>
            <person name="Spatafora J.W."/>
            <person name="Tedersoo L."/>
            <person name="Vaario L.-M."/>
            <person name="Yamada A."/>
            <person name="Yan M."/>
            <person name="Wang P."/>
            <person name="Xu J."/>
            <person name="Bruns T."/>
            <person name="Baldrian P."/>
            <person name="Vilgalys R."/>
            <person name="Henrissat B."/>
            <person name="Grigoriev I.V."/>
            <person name="Hibbett D."/>
            <person name="Nagy L.G."/>
            <person name="Martin F.M."/>
        </authorList>
    </citation>
    <scope>NUCLEOTIDE SEQUENCE</scope>
    <source>
        <strain evidence="1">Prilba</strain>
    </source>
</reference>
<dbReference type="Proteomes" id="UP000759537">
    <property type="component" value="Unassembled WGS sequence"/>
</dbReference>
<keyword evidence="2" id="KW-1185">Reference proteome</keyword>
<proteinExistence type="predicted"/>